<dbReference type="Gene3D" id="1.10.10.10">
    <property type="entry name" value="Winged helix-like DNA-binding domain superfamily/Winged helix DNA-binding domain"/>
    <property type="match status" value="1"/>
</dbReference>
<dbReference type="PANTHER" id="PTHR30537:SF74">
    <property type="entry name" value="HTH-TYPE TRANSCRIPTIONAL REGULATOR TRPI"/>
    <property type="match status" value="1"/>
</dbReference>
<dbReference type="Pfam" id="PF00126">
    <property type="entry name" value="HTH_1"/>
    <property type="match status" value="1"/>
</dbReference>
<comment type="caution">
    <text evidence="6">The sequence shown here is derived from an EMBL/GenBank/DDBJ whole genome shotgun (WGS) entry which is preliminary data.</text>
</comment>
<evidence type="ECO:0000256" key="2">
    <source>
        <dbReference type="ARBA" id="ARBA00023015"/>
    </source>
</evidence>
<dbReference type="InterPro" id="IPR000847">
    <property type="entry name" value="LysR_HTH_N"/>
</dbReference>
<dbReference type="GO" id="GO:0003700">
    <property type="term" value="F:DNA-binding transcription factor activity"/>
    <property type="evidence" value="ECO:0007669"/>
    <property type="project" value="InterPro"/>
</dbReference>
<dbReference type="GO" id="GO:0043565">
    <property type="term" value="F:sequence-specific DNA binding"/>
    <property type="evidence" value="ECO:0007669"/>
    <property type="project" value="TreeGrafter"/>
</dbReference>
<dbReference type="PROSITE" id="PS50931">
    <property type="entry name" value="HTH_LYSR"/>
    <property type="match status" value="1"/>
</dbReference>
<keyword evidence="2" id="KW-0805">Transcription regulation</keyword>
<reference evidence="6 7" key="1">
    <citation type="submission" date="2016-08" db="EMBL/GenBank/DDBJ databases">
        <title>Draft genome of Amylibacter sp. strain 4G11.</title>
        <authorList>
            <person name="Wong S.-K."/>
            <person name="Hamasaki K."/>
            <person name="Yoshizawa S."/>
        </authorList>
    </citation>
    <scope>NUCLEOTIDE SEQUENCE [LARGE SCALE GENOMIC DNA]</scope>
    <source>
        <strain evidence="6 7">4G11</strain>
    </source>
</reference>
<dbReference type="Gene3D" id="3.40.190.10">
    <property type="entry name" value="Periplasmic binding protein-like II"/>
    <property type="match status" value="2"/>
</dbReference>
<name>A0A2G5KB91_9RHOB</name>
<dbReference type="EMBL" id="MDGM01000007">
    <property type="protein sequence ID" value="PIB25894.1"/>
    <property type="molecule type" value="Genomic_DNA"/>
</dbReference>
<evidence type="ECO:0000256" key="4">
    <source>
        <dbReference type="ARBA" id="ARBA00023163"/>
    </source>
</evidence>
<protein>
    <submittedName>
        <fullName evidence="6">Transcriptional regulator</fullName>
    </submittedName>
</protein>
<dbReference type="OrthoDB" id="9804958at2"/>
<dbReference type="SUPFAM" id="SSF46785">
    <property type="entry name" value="Winged helix' DNA-binding domain"/>
    <property type="match status" value="1"/>
</dbReference>
<dbReference type="PANTHER" id="PTHR30537">
    <property type="entry name" value="HTH-TYPE TRANSCRIPTIONAL REGULATOR"/>
    <property type="match status" value="1"/>
</dbReference>
<keyword evidence="4" id="KW-0804">Transcription</keyword>
<dbReference type="Proteomes" id="UP000231516">
    <property type="component" value="Unassembled WGS sequence"/>
</dbReference>
<dbReference type="GO" id="GO:0006351">
    <property type="term" value="P:DNA-templated transcription"/>
    <property type="evidence" value="ECO:0007669"/>
    <property type="project" value="TreeGrafter"/>
</dbReference>
<keyword evidence="3" id="KW-0238">DNA-binding</keyword>
<evidence type="ECO:0000313" key="6">
    <source>
        <dbReference type="EMBL" id="PIB25894.1"/>
    </source>
</evidence>
<dbReference type="Pfam" id="PF03466">
    <property type="entry name" value="LysR_substrate"/>
    <property type="match status" value="1"/>
</dbReference>
<dbReference type="InterPro" id="IPR036388">
    <property type="entry name" value="WH-like_DNA-bd_sf"/>
</dbReference>
<proteinExistence type="inferred from homology"/>
<dbReference type="PRINTS" id="PR00039">
    <property type="entry name" value="HTHLYSR"/>
</dbReference>
<organism evidence="6 7">
    <name type="scientific">Paramylibacter kogurei</name>
    <dbReference type="NCBI Taxonomy" id="1889778"/>
    <lineage>
        <taxon>Bacteria</taxon>
        <taxon>Pseudomonadati</taxon>
        <taxon>Pseudomonadota</taxon>
        <taxon>Alphaproteobacteria</taxon>
        <taxon>Rhodobacterales</taxon>
        <taxon>Paracoccaceae</taxon>
        <taxon>Paramylibacter</taxon>
    </lineage>
</organism>
<evidence type="ECO:0000256" key="3">
    <source>
        <dbReference type="ARBA" id="ARBA00023125"/>
    </source>
</evidence>
<accession>A0A2G5KB91</accession>
<evidence type="ECO:0000256" key="1">
    <source>
        <dbReference type="ARBA" id="ARBA00009437"/>
    </source>
</evidence>
<feature type="domain" description="HTH lysR-type" evidence="5">
    <location>
        <begin position="9"/>
        <end position="66"/>
    </location>
</feature>
<dbReference type="InterPro" id="IPR058163">
    <property type="entry name" value="LysR-type_TF_proteobact-type"/>
</dbReference>
<dbReference type="RefSeq" id="WP_099591638.1">
    <property type="nucleotide sequence ID" value="NZ_MDGM01000007.1"/>
</dbReference>
<evidence type="ECO:0000313" key="7">
    <source>
        <dbReference type="Proteomes" id="UP000231516"/>
    </source>
</evidence>
<sequence length="294" mass="33216">MSRNPYDLPSLKMLKSFECAARCGSIKDAATELFVTPGAVSHQVKALEQELGVQLFTRRHRAIELTPEGWMLKDALSRGFFDMSRAIKSVQLRADPNSVTIGATTAVSSLWLTPRISKFWRDHGEITINQQVRDRPFTRPVSLDLIIEYRVSTPDEPHDVLFNDVLLPLCSPGFNHSPEPQLNNLAAMPLIHLDAKETNWTSWRNWFDSLQYDGDLSTRHRVNNYTIALQLAKDGQGVVLGWQRLVAPLLDAGELVVLGRYKSAAPGRFYLIHSGDENTVQTALVREWLLRNLN</sequence>
<dbReference type="SUPFAM" id="SSF53850">
    <property type="entry name" value="Periplasmic binding protein-like II"/>
    <property type="match status" value="1"/>
</dbReference>
<gene>
    <name evidence="6" type="ORF">BFP76_12920</name>
</gene>
<dbReference type="AlphaFoldDB" id="A0A2G5KB91"/>
<dbReference type="InterPro" id="IPR005119">
    <property type="entry name" value="LysR_subst-bd"/>
</dbReference>
<comment type="similarity">
    <text evidence="1">Belongs to the LysR transcriptional regulatory family.</text>
</comment>
<evidence type="ECO:0000259" key="5">
    <source>
        <dbReference type="PROSITE" id="PS50931"/>
    </source>
</evidence>
<keyword evidence="7" id="KW-1185">Reference proteome</keyword>
<dbReference type="InterPro" id="IPR036390">
    <property type="entry name" value="WH_DNA-bd_sf"/>
</dbReference>